<dbReference type="RefSeq" id="WP_159026216.1">
    <property type="nucleotide sequence ID" value="NZ_JADBGF010000001.1"/>
</dbReference>
<evidence type="ECO:0000256" key="1">
    <source>
        <dbReference type="SAM" id="MobiDB-lite"/>
    </source>
</evidence>
<dbReference type="Proteomes" id="UP000629287">
    <property type="component" value="Unassembled WGS sequence"/>
</dbReference>
<protein>
    <submittedName>
        <fullName evidence="2">Transposase-like protein</fullName>
    </submittedName>
</protein>
<sequence>MTPNPPPTMGDLLKAAERAYQGFPITFEEPTPQELEAHERRFAYEGPEWAVSGRVRDEEGGPRLLSLEIRPTDPDGAVSAALVRGIPVGKIVGSLRTRLVLDRSYREGVRYDSPSGLPSGYEYTPLVEGPPKPQRRGGKPAVTDERLRAVAEAYLAETAPGQPARPLPRLAEKFGSPEETVRTWIARARKEGWLAPGVKGRAGGEPGPKLLAAQLAELEQENPGLISHVEVDQDGNVTDISNSSE</sequence>
<dbReference type="AlphaFoldDB" id="A0A8I0PBU6"/>
<dbReference type="EMBL" id="JADBGF010000001">
    <property type="protein sequence ID" value="MBE1601302.1"/>
    <property type="molecule type" value="Genomic_DNA"/>
</dbReference>
<dbReference type="GeneID" id="86831927"/>
<proteinExistence type="predicted"/>
<evidence type="ECO:0000313" key="3">
    <source>
        <dbReference type="Proteomes" id="UP000629287"/>
    </source>
</evidence>
<evidence type="ECO:0000313" key="2">
    <source>
        <dbReference type="EMBL" id="MBE1601302.1"/>
    </source>
</evidence>
<organism evidence="2 3">
    <name type="scientific">Streptomyces stelliscabiei</name>
    <dbReference type="NCBI Taxonomy" id="146820"/>
    <lineage>
        <taxon>Bacteria</taxon>
        <taxon>Bacillati</taxon>
        <taxon>Actinomycetota</taxon>
        <taxon>Actinomycetes</taxon>
        <taxon>Kitasatosporales</taxon>
        <taxon>Streptomycetaceae</taxon>
        <taxon>Streptomyces</taxon>
    </lineage>
</organism>
<name>A0A8I0PBU6_9ACTN</name>
<comment type="caution">
    <text evidence="2">The sequence shown here is derived from an EMBL/GenBank/DDBJ whole genome shotgun (WGS) entry which is preliminary data.</text>
</comment>
<dbReference type="OrthoDB" id="4626621at2"/>
<keyword evidence="3" id="KW-1185">Reference proteome</keyword>
<gene>
    <name evidence="2" type="ORF">H4687_007431</name>
</gene>
<accession>A0A8I0PBU6</accession>
<reference evidence="2 3" key="1">
    <citation type="submission" date="2020-10" db="EMBL/GenBank/DDBJ databases">
        <title>Sequencing the genomes of 1000 actinobacteria strains.</title>
        <authorList>
            <person name="Klenk H.-P."/>
        </authorList>
    </citation>
    <scope>NUCLEOTIDE SEQUENCE [LARGE SCALE GENOMIC DNA]</scope>
    <source>
        <strain evidence="2 3">DSM 41803</strain>
    </source>
</reference>
<feature type="region of interest" description="Disordered" evidence="1">
    <location>
        <begin position="120"/>
        <end position="140"/>
    </location>
</feature>